<dbReference type="AlphaFoldDB" id="A0A254NE44"/>
<dbReference type="EMBL" id="NISI01000001">
    <property type="protein sequence ID" value="OWR05152.1"/>
    <property type="molecule type" value="Genomic_DNA"/>
</dbReference>
<comment type="caution">
    <text evidence="1">The sequence shown here is derived from an EMBL/GenBank/DDBJ whole genome shotgun (WGS) entry which is preliminary data.</text>
</comment>
<gene>
    <name evidence="1" type="ORF">CDO81_01340</name>
</gene>
<sequence>MLRVMDAALVDAELGRLAASAPFRRAHRHLRFLRHLLALARAGDSAGLREMALGVAVFHRRADQFDPRSDSIVRVEARRLRQKLADYYAGEGREAAIEFALPIGSYQIEVRPRLRPVPEAVHLGRAALALGTLPASQRAVSLAEQALGEAPDLGLAWLLKSAALVSAVGLTTLPAPGAMPAAREAARRALADPRLPDVERAEAHSLLALVAFSHDRTWPQALQEVRRAQLLAPSAPLHAREGWMLMYARRFDAARRAYAAARARDPLSLTYRVHESLIALYERNYAQAAAGFEDVLSVAPGHVVAQSLSAALHLYEGRHAAGERAYRQLQASLPSLSIGLCGLAQALALQGDAAAAEATFGELTQRFEAGAAPPYQLAMVRARLQDAPGALHWLDRAAALHDFNLVCAAVDPAFDSLRPLPAFGERLVHWGLAADRDGTPIIPA</sequence>
<dbReference type="SUPFAM" id="SSF48452">
    <property type="entry name" value="TPR-like"/>
    <property type="match status" value="1"/>
</dbReference>
<evidence type="ECO:0008006" key="3">
    <source>
        <dbReference type="Google" id="ProtNLM"/>
    </source>
</evidence>
<dbReference type="RefSeq" id="WP_088481364.1">
    <property type="nucleotide sequence ID" value="NZ_SGUE01000003.1"/>
</dbReference>
<protein>
    <recommendedName>
        <fullName evidence="3">Tetratricopeptide repeat protein</fullName>
    </recommendedName>
</protein>
<organism evidence="1 2">
    <name type="scientific">Roseateles puraquae</name>
    <dbReference type="NCBI Taxonomy" id="431059"/>
    <lineage>
        <taxon>Bacteria</taxon>
        <taxon>Pseudomonadati</taxon>
        <taxon>Pseudomonadota</taxon>
        <taxon>Betaproteobacteria</taxon>
        <taxon>Burkholderiales</taxon>
        <taxon>Sphaerotilaceae</taxon>
        <taxon>Roseateles</taxon>
    </lineage>
</organism>
<accession>A0A254NE44</accession>
<keyword evidence="2" id="KW-1185">Reference proteome</keyword>
<dbReference type="Proteomes" id="UP000197446">
    <property type="component" value="Unassembled WGS sequence"/>
</dbReference>
<dbReference type="InterPro" id="IPR011990">
    <property type="entry name" value="TPR-like_helical_dom_sf"/>
</dbReference>
<evidence type="ECO:0000313" key="1">
    <source>
        <dbReference type="EMBL" id="OWR05152.1"/>
    </source>
</evidence>
<proteinExistence type="predicted"/>
<dbReference type="Gene3D" id="1.25.40.10">
    <property type="entry name" value="Tetratricopeptide repeat domain"/>
    <property type="match status" value="1"/>
</dbReference>
<name>A0A254NE44_9BURK</name>
<evidence type="ECO:0000313" key="2">
    <source>
        <dbReference type="Proteomes" id="UP000197446"/>
    </source>
</evidence>
<reference evidence="1 2" key="1">
    <citation type="journal article" date="2007" name="Int. J. Syst. Evol. Microbiol.">
        <title>Description of Pelomonas aquatica sp. nov. and Pelomonas puraquae sp. nov., isolated from industrial and haemodialysis water.</title>
        <authorList>
            <person name="Gomila M."/>
            <person name="Bowien B."/>
            <person name="Falsen E."/>
            <person name="Moore E.R."/>
            <person name="Lalucat J."/>
        </authorList>
    </citation>
    <scope>NUCLEOTIDE SEQUENCE [LARGE SCALE GENOMIC DNA]</scope>
    <source>
        <strain evidence="1 2">CCUG 52769</strain>
    </source>
</reference>